<name>A0ABX0GNW4_9ACTN</name>
<feature type="region of interest" description="Disordered" evidence="1">
    <location>
        <begin position="1"/>
        <end position="34"/>
    </location>
</feature>
<dbReference type="InterPro" id="IPR009671">
    <property type="entry name" value="RraB_dom"/>
</dbReference>
<gene>
    <name evidence="3" type="ORF">G9H71_01270</name>
</gene>
<sequence length="138" mass="14586">MRLPWRRRRDEPAPAYADDGSLPVLGGSDDPARSDSSVLAELAERGVDVTVPLLVRHHLVLPTREAAEEAGAVVAEEGYALAGRPVDGTWRVRASRVEVPSGLVLSRERSRMAGLAQRLGGDVAGWDVCGPGGAGPRS</sequence>
<protein>
    <submittedName>
        <fullName evidence="3">Ribonuclease E inhibitor RraB</fullName>
    </submittedName>
</protein>
<evidence type="ECO:0000313" key="4">
    <source>
        <dbReference type="Proteomes" id="UP000800981"/>
    </source>
</evidence>
<evidence type="ECO:0000313" key="3">
    <source>
        <dbReference type="EMBL" id="NHC12412.1"/>
    </source>
</evidence>
<dbReference type="Proteomes" id="UP000800981">
    <property type="component" value="Unassembled WGS sequence"/>
</dbReference>
<accession>A0ABX0GNW4</accession>
<dbReference type="EMBL" id="JAANNP010000001">
    <property type="protein sequence ID" value="NHC12412.1"/>
    <property type="molecule type" value="Genomic_DNA"/>
</dbReference>
<evidence type="ECO:0000259" key="2">
    <source>
        <dbReference type="Pfam" id="PF06877"/>
    </source>
</evidence>
<evidence type="ECO:0000256" key="1">
    <source>
        <dbReference type="SAM" id="MobiDB-lite"/>
    </source>
</evidence>
<dbReference type="RefSeq" id="WP_166276653.1">
    <property type="nucleotide sequence ID" value="NZ_JAANNP010000001.1"/>
</dbReference>
<dbReference type="SUPFAM" id="SSF89946">
    <property type="entry name" value="Hypothetical protein VC0424"/>
    <property type="match status" value="1"/>
</dbReference>
<reference evidence="3 4" key="1">
    <citation type="submission" date="2020-03" db="EMBL/GenBank/DDBJ databases">
        <title>Two novel Motilibacter sp.</title>
        <authorList>
            <person name="Liu S."/>
        </authorList>
    </citation>
    <scope>NUCLEOTIDE SEQUENCE [LARGE SCALE GENOMIC DNA]</scope>
    <source>
        <strain evidence="3 4">E257</strain>
    </source>
</reference>
<dbReference type="Pfam" id="PF06877">
    <property type="entry name" value="RraB"/>
    <property type="match status" value="1"/>
</dbReference>
<dbReference type="Gene3D" id="3.30.70.970">
    <property type="entry name" value="RraB-like"/>
    <property type="match status" value="1"/>
</dbReference>
<dbReference type="InterPro" id="IPR036701">
    <property type="entry name" value="RraB-like_sf"/>
</dbReference>
<proteinExistence type="predicted"/>
<comment type="caution">
    <text evidence="3">The sequence shown here is derived from an EMBL/GenBank/DDBJ whole genome shotgun (WGS) entry which is preliminary data.</text>
</comment>
<organism evidence="3 4">
    <name type="scientific">Motilibacter deserti</name>
    <dbReference type="NCBI Taxonomy" id="2714956"/>
    <lineage>
        <taxon>Bacteria</taxon>
        <taxon>Bacillati</taxon>
        <taxon>Actinomycetota</taxon>
        <taxon>Actinomycetes</taxon>
        <taxon>Motilibacterales</taxon>
        <taxon>Motilibacteraceae</taxon>
        <taxon>Motilibacter</taxon>
    </lineage>
</organism>
<feature type="domain" description="Regulator of ribonuclease activity B" evidence="2">
    <location>
        <begin position="34"/>
        <end position="128"/>
    </location>
</feature>
<keyword evidence="4" id="KW-1185">Reference proteome</keyword>